<proteinExistence type="inferred from homology"/>
<comment type="caution">
    <text evidence="3">The sequence shown here is derived from an EMBL/GenBank/DDBJ whole genome shotgun (WGS) entry which is preliminary data.</text>
</comment>
<sequence>MAWSHMGLAPGPWFISSISNSPLRCLVSHRHKTKMVPLLQRRFFCNKSFHQIHRQWPIKQVTKSNFDDSLSEIKQRISTSDFVAVFLKNTGSSSSPWQRVSAFDTPDTAYSKAKSAAERFQTLQFAVCPFTFQASKLTAYPYNFHLFPRDELKLGMPSYSFTCQTSSLTSMAREGFDFNACIYDGISYLSRAQEYAAKVRIGNPMLVDHKTKSSSPTATVADTVFVERIRSRVRHWKNACTDTSTTKSDDAFVRSLRKIVLGSEKYGSRPSITIDVCSERQVQLVLEMLEQSDNLVPLLVPAKSGGTQSVCAVLTSSQEDKNLLKMELQNLEVDQTKRVRGFREVIDLISASQKPVVSYNSLNDFTFIHSKFIAPLPPTVGEFSNSLHLAFPVVLDVNCLVKNIGPVKKTTNISAAMLYLKNRFFAPVDMEIPHEDVVNEGNNHGHNVVKICHLFGKLCSVLKITPSAIQSCDHHLASSALQGNENVFKLCPNILQESNDEEDIRIWTNNTRKVSCQDVVFLWGFKKGTTAGMLKSLLQGSHEVFTEEFDLRLVDRSCAIVVFWQPGSSQTFLDVMNGKDFSGKLKEMVSEGVRASDYEAYKRVCSAGFWESELSDSLDKVLTSRECISEIDSESKQAEIYWCSDSMINLDDL</sequence>
<protein>
    <submittedName>
        <fullName evidence="3">Uncharacterized protein</fullName>
    </submittedName>
</protein>
<evidence type="ECO:0000313" key="4">
    <source>
        <dbReference type="Proteomes" id="UP001280121"/>
    </source>
</evidence>
<comment type="cofactor">
    <cofactor evidence="1">
        <name>a divalent metal cation</name>
        <dbReference type="ChEBI" id="CHEBI:60240"/>
    </cofactor>
</comment>
<dbReference type="EMBL" id="JANJYI010000005">
    <property type="protein sequence ID" value="KAK2648801.1"/>
    <property type="molecule type" value="Genomic_DNA"/>
</dbReference>
<dbReference type="InterPro" id="IPR036397">
    <property type="entry name" value="RNaseH_sf"/>
</dbReference>
<evidence type="ECO:0000313" key="3">
    <source>
        <dbReference type="EMBL" id="KAK2648801.1"/>
    </source>
</evidence>
<dbReference type="AlphaFoldDB" id="A0AAD9U748"/>
<dbReference type="InterPro" id="IPR051181">
    <property type="entry name" value="CAF1_poly(A)_ribonucleases"/>
</dbReference>
<evidence type="ECO:0000256" key="2">
    <source>
        <dbReference type="ARBA" id="ARBA00008372"/>
    </source>
</evidence>
<reference evidence="3" key="1">
    <citation type="journal article" date="2023" name="Plant J.">
        <title>Genome sequences and population genomics provide insights into the demographic history, inbreeding, and mutation load of two 'living fossil' tree species of Dipteronia.</title>
        <authorList>
            <person name="Feng Y."/>
            <person name="Comes H.P."/>
            <person name="Chen J."/>
            <person name="Zhu S."/>
            <person name="Lu R."/>
            <person name="Zhang X."/>
            <person name="Li P."/>
            <person name="Qiu J."/>
            <person name="Olsen K.M."/>
            <person name="Qiu Y."/>
        </authorList>
    </citation>
    <scope>NUCLEOTIDE SEQUENCE</scope>
    <source>
        <strain evidence="3">KIB01</strain>
    </source>
</reference>
<keyword evidence="4" id="KW-1185">Reference proteome</keyword>
<organism evidence="3 4">
    <name type="scientific">Dipteronia dyeriana</name>
    <dbReference type="NCBI Taxonomy" id="168575"/>
    <lineage>
        <taxon>Eukaryota</taxon>
        <taxon>Viridiplantae</taxon>
        <taxon>Streptophyta</taxon>
        <taxon>Embryophyta</taxon>
        <taxon>Tracheophyta</taxon>
        <taxon>Spermatophyta</taxon>
        <taxon>Magnoliopsida</taxon>
        <taxon>eudicotyledons</taxon>
        <taxon>Gunneridae</taxon>
        <taxon>Pentapetalae</taxon>
        <taxon>rosids</taxon>
        <taxon>malvids</taxon>
        <taxon>Sapindales</taxon>
        <taxon>Sapindaceae</taxon>
        <taxon>Hippocastanoideae</taxon>
        <taxon>Acereae</taxon>
        <taxon>Dipteronia</taxon>
    </lineage>
</organism>
<gene>
    <name evidence="3" type="ORF">Ddye_016290</name>
</gene>
<dbReference type="PANTHER" id="PTHR15092:SF42">
    <property type="entry name" value="POLY(A)-SPECIFIC RIBONUCLEASE PARN-LIKE"/>
    <property type="match status" value="1"/>
</dbReference>
<dbReference type="PANTHER" id="PTHR15092">
    <property type="entry name" value="POLY A -SPECIFIC RIBONUCLEASE/TARGET OF EGR1, MEMBER 1"/>
    <property type="match status" value="1"/>
</dbReference>
<evidence type="ECO:0000256" key="1">
    <source>
        <dbReference type="ARBA" id="ARBA00001968"/>
    </source>
</evidence>
<name>A0AAD9U748_9ROSI</name>
<dbReference type="GO" id="GO:0000175">
    <property type="term" value="F:3'-5'-RNA exonuclease activity"/>
    <property type="evidence" value="ECO:0007669"/>
    <property type="project" value="TreeGrafter"/>
</dbReference>
<dbReference type="Proteomes" id="UP001280121">
    <property type="component" value="Unassembled WGS sequence"/>
</dbReference>
<comment type="similarity">
    <text evidence="2">Belongs to the CAF1 family.</text>
</comment>
<dbReference type="InterPro" id="IPR012337">
    <property type="entry name" value="RNaseH-like_sf"/>
</dbReference>
<dbReference type="Pfam" id="PF04857">
    <property type="entry name" value="CAF1"/>
    <property type="match status" value="1"/>
</dbReference>
<dbReference type="InterPro" id="IPR006941">
    <property type="entry name" value="RNase_CAF1"/>
</dbReference>
<dbReference type="GO" id="GO:0003723">
    <property type="term" value="F:RNA binding"/>
    <property type="evidence" value="ECO:0007669"/>
    <property type="project" value="TreeGrafter"/>
</dbReference>
<accession>A0AAD9U748</accession>
<dbReference type="Gene3D" id="3.30.420.10">
    <property type="entry name" value="Ribonuclease H-like superfamily/Ribonuclease H"/>
    <property type="match status" value="2"/>
</dbReference>
<dbReference type="SUPFAM" id="SSF53098">
    <property type="entry name" value="Ribonuclease H-like"/>
    <property type="match status" value="1"/>
</dbReference>